<evidence type="ECO:0000256" key="2">
    <source>
        <dbReference type="ARBA" id="ARBA00093789"/>
    </source>
</evidence>
<dbReference type="KEGG" id="thao:NI17_020415"/>
<dbReference type="InterPro" id="IPR005537">
    <property type="entry name" value="RAMP_III_fam"/>
</dbReference>
<dbReference type="NCBIfam" id="TIGR01894">
    <property type="entry name" value="cas_TM1795_cmr1"/>
    <property type="match status" value="1"/>
</dbReference>
<feature type="domain" description="CRISPR type III-associated protein" evidence="3">
    <location>
        <begin position="8"/>
        <end position="169"/>
    </location>
</feature>
<dbReference type="InterPro" id="IPR007522">
    <property type="entry name" value="CRISPR-assoc_prot_TM1795"/>
</dbReference>
<dbReference type="RefSeq" id="WP_119267808.1">
    <property type="nucleotide sequence ID" value="NZ_CP063196.1"/>
</dbReference>
<evidence type="ECO:0000256" key="1">
    <source>
        <dbReference type="ARBA" id="ARBA00023118"/>
    </source>
</evidence>
<accession>A0A399G6H4</accession>
<evidence type="ECO:0000313" key="5">
    <source>
        <dbReference type="Proteomes" id="UP000265719"/>
    </source>
</evidence>
<gene>
    <name evidence="4" type="primary">cmr1</name>
    <name evidence="4" type="ORF">NI17_020415</name>
</gene>
<protein>
    <submittedName>
        <fullName evidence="4">Type III-B CRISPR module RAMP protein Cmr1</fullName>
    </submittedName>
</protein>
<dbReference type="EMBL" id="CP063196">
    <property type="protein sequence ID" value="UOE19092.1"/>
    <property type="molecule type" value="Genomic_DNA"/>
</dbReference>
<dbReference type="Pfam" id="PF03787">
    <property type="entry name" value="RAMPs"/>
    <property type="match status" value="1"/>
</dbReference>
<keyword evidence="1" id="KW-0051">Antiviral defense</keyword>
<evidence type="ECO:0000313" key="4">
    <source>
        <dbReference type="EMBL" id="UOE19092.1"/>
    </source>
</evidence>
<dbReference type="AlphaFoldDB" id="A0A399G6H4"/>
<proteinExistence type="predicted"/>
<comment type="subunit">
    <text evidence="2">Part of the Csm effector complex that includes Cas10, Csm2, Csm3, Csm4 and Csm5.</text>
</comment>
<name>A0A399G6H4_9ACTN</name>
<keyword evidence="5" id="KW-1185">Reference proteome</keyword>
<evidence type="ECO:0000259" key="3">
    <source>
        <dbReference type="Pfam" id="PF03787"/>
    </source>
</evidence>
<reference evidence="4" key="1">
    <citation type="submission" date="2020-10" db="EMBL/GenBank/DDBJ databases">
        <title>De novo genome project of the cellulose decomposer Thermobifida halotolerans type strain.</title>
        <authorList>
            <person name="Nagy I."/>
            <person name="Horvath B."/>
            <person name="Kukolya J."/>
            <person name="Nagy I."/>
            <person name="Orsini M."/>
        </authorList>
    </citation>
    <scope>NUCLEOTIDE SEQUENCE</scope>
    <source>
        <strain evidence="4">DSM 44931</strain>
    </source>
</reference>
<organism evidence="4 5">
    <name type="scientific">Thermobifida halotolerans</name>
    <dbReference type="NCBI Taxonomy" id="483545"/>
    <lineage>
        <taxon>Bacteria</taxon>
        <taxon>Bacillati</taxon>
        <taxon>Actinomycetota</taxon>
        <taxon>Actinomycetes</taxon>
        <taxon>Streptosporangiales</taxon>
        <taxon>Nocardiopsidaceae</taxon>
        <taxon>Thermobifida</taxon>
    </lineage>
</organism>
<sequence>MTWTRLHLTVTTPLFNGDGDPRRAEVRVPSIRGAMRFWLRALAGITAADDLRALNRIENRVLGSTAASSPVKLRIPRQPESRYTERPEFLASDLHNRWIGYLLGLGLAGLGNDNRMRLERAHIPVGQDFELWLRFTGKDTDAHVTALAALWLALTYGGVGARTRRGFGGLRITGVGGGLPGPWAEKNRILTPGLDFYEQHTRFLWPSPSLDAAMPAVLRIARERGLNGMGRWRGHPSYPVLSREHTVAAASGHRYPSWQAVLAHAGEELKGFRRYAEDDSGKEYERPDWFGTVKGDGTDFPLGAFGLPVVFTKEVEVHADRGAGADAEPLRRASPLWLRPVGQGDEWRLFSFGFLTAFLPEDDGSAVHVWRNGNQDKEVTVTSGDAHAIVREWVSAFADDRPPVRRLPARWPDGD</sequence>
<dbReference type="Proteomes" id="UP000265719">
    <property type="component" value="Chromosome"/>
</dbReference>